<reference evidence="2" key="1">
    <citation type="submission" date="2022-12" db="EMBL/GenBank/DDBJ databases">
        <title>Chromosome-level genome assembly of the bean flower thrips Megalurothrips usitatus.</title>
        <authorList>
            <person name="Ma L."/>
            <person name="Liu Q."/>
            <person name="Li H."/>
            <person name="Cai W."/>
        </authorList>
    </citation>
    <scope>NUCLEOTIDE SEQUENCE</scope>
    <source>
        <strain evidence="2">Cailab_2022a</strain>
    </source>
</reference>
<evidence type="ECO:0008006" key="4">
    <source>
        <dbReference type="Google" id="ProtNLM"/>
    </source>
</evidence>
<feature type="coiled-coil region" evidence="1">
    <location>
        <begin position="20"/>
        <end position="47"/>
    </location>
</feature>
<evidence type="ECO:0000256" key="1">
    <source>
        <dbReference type="SAM" id="Coils"/>
    </source>
</evidence>
<sequence length="259" mass="30582">MYPVPSRERVKLVTQIKSIQDQRRTEINKLKVERDRLLEEVKKQRLDETNEDVLTKWDVLGYRLSNLSVTHDGEEKIYNAVCNEPPYQFRLSVSVNNEEFKLVDLAIAKDSVLLEIESILNTVQEECCPHLLLMTIQQFIHLNKFRMTVLQKLTSTAQGVFEVRAPNLLMRNDEHRFYTINVYPKQTNTILEIRWYIKWDAAYQALVHIFAIPALESSSYDSWRSSLRVLSQPAVPFTYAKHYILKDWWDDFFNVIARV</sequence>
<name>A0AAV7XI22_9NEOP</name>
<gene>
    <name evidence="2" type="ORF">ONE63_010932</name>
</gene>
<keyword evidence="1" id="KW-0175">Coiled coil</keyword>
<dbReference type="EMBL" id="JAPTSV010000009">
    <property type="protein sequence ID" value="KAJ1524435.1"/>
    <property type="molecule type" value="Genomic_DNA"/>
</dbReference>
<accession>A0AAV7XI22</accession>
<evidence type="ECO:0000313" key="2">
    <source>
        <dbReference type="EMBL" id="KAJ1524435.1"/>
    </source>
</evidence>
<comment type="caution">
    <text evidence="2">The sequence shown here is derived from an EMBL/GenBank/DDBJ whole genome shotgun (WGS) entry which is preliminary data.</text>
</comment>
<evidence type="ECO:0000313" key="3">
    <source>
        <dbReference type="Proteomes" id="UP001075354"/>
    </source>
</evidence>
<protein>
    <recommendedName>
        <fullName evidence="4">Kinetochore protein SPC25</fullName>
    </recommendedName>
</protein>
<keyword evidence="3" id="KW-1185">Reference proteome</keyword>
<dbReference type="Proteomes" id="UP001075354">
    <property type="component" value="Chromosome 9"/>
</dbReference>
<proteinExistence type="predicted"/>
<dbReference type="AlphaFoldDB" id="A0AAV7XI22"/>
<organism evidence="2 3">
    <name type="scientific">Megalurothrips usitatus</name>
    <name type="common">bean blossom thrips</name>
    <dbReference type="NCBI Taxonomy" id="439358"/>
    <lineage>
        <taxon>Eukaryota</taxon>
        <taxon>Metazoa</taxon>
        <taxon>Ecdysozoa</taxon>
        <taxon>Arthropoda</taxon>
        <taxon>Hexapoda</taxon>
        <taxon>Insecta</taxon>
        <taxon>Pterygota</taxon>
        <taxon>Neoptera</taxon>
        <taxon>Paraneoptera</taxon>
        <taxon>Thysanoptera</taxon>
        <taxon>Terebrantia</taxon>
        <taxon>Thripoidea</taxon>
        <taxon>Thripidae</taxon>
        <taxon>Megalurothrips</taxon>
    </lineage>
</organism>